<comment type="similarity">
    <text evidence="1">Belongs to the IS150/IS1296 orfA family.</text>
</comment>
<dbReference type="InterPro" id="IPR055247">
    <property type="entry name" value="InsJ-like_HTH"/>
</dbReference>
<keyword evidence="5" id="KW-1185">Reference proteome</keyword>
<evidence type="ECO:0000256" key="2">
    <source>
        <dbReference type="SAM" id="MobiDB-lite"/>
    </source>
</evidence>
<dbReference type="Proteomes" id="UP000642571">
    <property type="component" value="Unassembled WGS sequence"/>
</dbReference>
<dbReference type="SUPFAM" id="SSF48295">
    <property type="entry name" value="TrpR-like"/>
    <property type="match status" value="1"/>
</dbReference>
<evidence type="ECO:0000259" key="3">
    <source>
        <dbReference type="Pfam" id="PF13518"/>
    </source>
</evidence>
<dbReference type="InterPro" id="IPR010921">
    <property type="entry name" value="Trp_repressor/repl_initiator"/>
</dbReference>
<evidence type="ECO:0000313" key="5">
    <source>
        <dbReference type="Proteomes" id="UP000642571"/>
    </source>
</evidence>
<name>A0ABQ1QKV0_9BACI</name>
<proteinExistence type="inferred from homology"/>
<accession>A0ABQ1QKV0</accession>
<comment type="caution">
    <text evidence="4">The sequence shown here is derived from an EMBL/GenBank/DDBJ whole genome shotgun (WGS) entry which is preliminary data.</text>
</comment>
<dbReference type="InterPro" id="IPR052057">
    <property type="entry name" value="IS150/IS1296_orfA-like"/>
</dbReference>
<organism evidence="4 5">
    <name type="scientific">Pontibacillus salipaludis</name>
    <dbReference type="NCBI Taxonomy" id="1697394"/>
    <lineage>
        <taxon>Bacteria</taxon>
        <taxon>Bacillati</taxon>
        <taxon>Bacillota</taxon>
        <taxon>Bacilli</taxon>
        <taxon>Bacillales</taxon>
        <taxon>Bacillaceae</taxon>
        <taxon>Pontibacillus</taxon>
    </lineage>
</organism>
<dbReference type="InterPro" id="IPR036388">
    <property type="entry name" value="WH-like_DNA-bd_sf"/>
</dbReference>
<protein>
    <submittedName>
        <fullName evidence="4">Transposase</fullName>
    </submittedName>
</protein>
<evidence type="ECO:0000313" key="4">
    <source>
        <dbReference type="EMBL" id="GGD29895.1"/>
    </source>
</evidence>
<gene>
    <name evidence="4" type="ORF">GCM10011389_41800</name>
</gene>
<feature type="compositionally biased region" description="Polar residues" evidence="2">
    <location>
        <begin position="118"/>
        <end position="133"/>
    </location>
</feature>
<reference evidence="5" key="1">
    <citation type="journal article" date="2019" name="Int. J. Syst. Evol. Microbiol.">
        <title>The Global Catalogue of Microorganisms (GCM) 10K type strain sequencing project: providing services to taxonomists for standard genome sequencing and annotation.</title>
        <authorList>
            <consortium name="The Broad Institute Genomics Platform"/>
            <consortium name="The Broad Institute Genome Sequencing Center for Infectious Disease"/>
            <person name="Wu L."/>
            <person name="Ma J."/>
        </authorList>
    </citation>
    <scope>NUCLEOTIDE SEQUENCE [LARGE SCALE GENOMIC DNA]</scope>
    <source>
        <strain evidence="5">CGMCC 1.15353</strain>
    </source>
</reference>
<evidence type="ECO:0000256" key="1">
    <source>
        <dbReference type="ARBA" id="ARBA00038232"/>
    </source>
</evidence>
<sequence length="172" mass="20303">MNTITSAMKQDIAVRYLSEMTTYKDLANELGIDDSVIRYWVKLYKYHDDQAFIPPYTNYPADFKMKVIQMIENQNYSIREASAIFRIPDFSMVRRWKKKWEEGGAEALESSGKGRPRVNSSKDQNQSEQPSNQDMKKMQEELEYLRAENAYLKKLRALVQEKDQQTTKPKRK</sequence>
<dbReference type="Pfam" id="PF13518">
    <property type="entry name" value="HTH_28"/>
    <property type="match status" value="1"/>
</dbReference>
<dbReference type="PANTHER" id="PTHR33795">
    <property type="entry name" value="INSERTION ELEMENT IS150 PROTEIN INSJ"/>
    <property type="match status" value="1"/>
</dbReference>
<feature type="region of interest" description="Disordered" evidence="2">
    <location>
        <begin position="105"/>
        <end position="140"/>
    </location>
</feature>
<dbReference type="Gene3D" id="1.10.10.10">
    <property type="entry name" value="Winged helix-like DNA-binding domain superfamily/Winged helix DNA-binding domain"/>
    <property type="match status" value="1"/>
</dbReference>
<dbReference type="PANTHER" id="PTHR33795:SF1">
    <property type="entry name" value="INSERTION ELEMENT IS150 PROTEIN INSJ"/>
    <property type="match status" value="1"/>
</dbReference>
<feature type="domain" description="Insertion element IS150 protein InsJ-like helix-turn-helix" evidence="3">
    <location>
        <begin position="63"/>
        <end position="117"/>
    </location>
</feature>
<dbReference type="EMBL" id="BMIN01000039">
    <property type="protein sequence ID" value="GGD29895.1"/>
    <property type="molecule type" value="Genomic_DNA"/>
</dbReference>